<keyword evidence="4" id="KW-0489">Methyltransferase</keyword>
<dbReference type="AlphaFoldDB" id="A0A329MJV2"/>
<evidence type="ECO:0000313" key="5">
    <source>
        <dbReference type="Proteomes" id="UP000250369"/>
    </source>
</evidence>
<dbReference type="Proteomes" id="UP000250369">
    <property type="component" value="Unassembled WGS sequence"/>
</dbReference>
<evidence type="ECO:0000259" key="3">
    <source>
        <dbReference type="PROSITE" id="PS50868"/>
    </source>
</evidence>
<dbReference type="PANTHER" id="PTHR12350">
    <property type="entry name" value="HISTONE-LYSINE N-METHYLTRANSFERASE-RELATED"/>
    <property type="match status" value="1"/>
</dbReference>
<dbReference type="PANTHER" id="PTHR12350:SF19">
    <property type="entry name" value="SET DOMAIN-CONTAINING PROTEIN"/>
    <property type="match status" value="1"/>
</dbReference>
<dbReference type="InterPro" id="IPR046341">
    <property type="entry name" value="SET_dom_sf"/>
</dbReference>
<proteinExistence type="predicted"/>
<gene>
    <name evidence="4" type="ORF">DQG23_16805</name>
</gene>
<dbReference type="PROSITE" id="PS50868">
    <property type="entry name" value="POST_SET"/>
    <property type="match status" value="1"/>
</dbReference>
<evidence type="ECO:0000256" key="2">
    <source>
        <dbReference type="ARBA" id="ARBA00022691"/>
    </source>
</evidence>
<dbReference type="Gene3D" id="2.170.270.10">
    <property type="entry name" value="SET domain"/>
    <property type="match status" value="1"/>
</dbReference>
<evidence type="ECO:0000256" key="1">
    <source>
        <dbReference type="ARBA" id="ARBA00022679"/>
    </source>
</evidence>
<dbReference type="GO" id="GO:0008168">
    <property type="term" value="F:methyltransferase activity"/>
    <property type="evidence" value="ECO:0007669"/>
    <property type="project" value="UniProtKB-KW"/>
</dbReference>
<accession>A0A329MJV2</accession>
<comment type="caution">
    <text evidence="4">The sequence shown here is derived from an EMBL/GenBank/DDBJ whole genome shotgun (WGS) entry which is preliminary data.</text>
</comment>
<dbReference type="InterPro" id="IPR001214">
    <property type="entry name" value="SET_dom"/>
</dbReference>
<feature type="domain" description="Post-SET" evidence="3">
    <location>
        <begin position="112"/>
        <end position="128"/>
    </location>
</feature>
<keyword evidence="2" id="KW-0949">S-adenosyl-L-methionine</keyword>
<protein>
    <submittedName>
        <fullName evidence="4">SET domain-containing protein-lysine N-methyltransferase</fullName>
    </submittedName>
</protein>
<reference evidence="4 5" key="1">
    <citation type="journal article" date="2009" name="Int. J. Syst. Evol. Microbiol.">
        <title>Paenibacillus contaminans sp. nov., isolated from a contaminated laboratory plate.</title>
        <authorList>
            <person name="Chou J.H."/>
            <person name="Lee J.H."/>
            <person name="Lin M.C."/>
            <person name="Chang P.S."/>
            <person name="Arun A.B."/>
            <person name="Young C.C."/>
            <person name="Chen W.M."/>
        </authorList>
    </citation>
    <scope>NUCLEOTIDE SEQUENCE [LARGE SCALE GENOMIC DNA]</scope>
    <source>
        <strain evidence="4 5">CKOBP-6</strain>
    </source>
</reference>
<dbReference type="EMBL" id="QMFB01000009">
    <property type="protein sequence ID" value="RAV20129.1"/>
    <property type="molecule type" value="Genomic_DNA"/>
</dbReference>
<sequence>MAKHPDEPTRDKFGIRHHSLYGEGVVAKREFRKGELLFRFDGPRCSSQTLFTLQKKQGVYVEDPYVMGKILHSCDPNAIADMEAQRFLARRDIRAGEWITMDYESTEDELYRPFDCRCGSDNCRGRITGKKSRSSLRK</sequence>
<dbReference type="SUPFAM" id="SSF82199">
    <property type="entry name" value="SET domain"/>
    <property type="match status" value="1"/>
</dbReference>
<dbReference type="InterPro" id="IPR053201">
    <property type="entry name" value="Flavunoidine_N-MTase"/>
</dbReference>
<organism evidence="4 5">
    <name type="scientific">Paenibacillus contaminans</name>
    <dbReference type="NCBI Taxonomy" id="450362"/>
    <lineage>
        <taxon>Bacteria</taxon>
        <taxon>Bacillati</taxon>
        <taxon>Bacillota</taxon>
        <taxon>Bacilli</taxon>
        <taxon>Bacillales</taxon>
        <taxon>Paenibacillaceae</taxon>
        <taxon>Paenibacillus</taxon>
    </lineage>
</organism>
<keyword evidence="1 4" id="KW-0808">Transferase</keyword>
<dbReference type="InterPro" id="IPR003616">
    <property type="entry name" value="Post-SET_dom"/>
</dbReference>
<dbReference type="GO" id="GO:0032259">
    <property type="term" value="P:methylation"/>
    <property type="evidence" value="ECO:0007669"/>
    <property type="project" value="UniProtKB-KW"/>
</dbReference>
<evidence type="ECO:0000313" key="4">
    <source>
        <dbReference type="EMBL" id="RAV20129.1"/>
    </source>
</evidence>
<name>A0A329MJV2_9BACL</name>
<dbReference type="Pfam" id="PF00856">
    <property type="entry name" value="SET"/>
    <property type="match status" value="1"/>
</dbReference>
<keyword evidence="5" id="KW-1185">Reference proteome</keyword>